<dbReference type="Gene3D" id="1.25.40.10">
    <property type="entry name" value="Tetratricopeptide repeat domain"/>
    <property type="match status" value="1"/>
</dbReference>
<dbReference type="Pfam" id="PF13529">
    <property type="entry name" value="Peptidase_C39_2"/>
    <property type="match status" value="1"/>
</dbReference>
<dbReference type="Proteomes" id="UP000034163">
    <property type="component" value="Unassembled WGS sequence"/>
</dbReference>
<organism evidence="3 4">
    <name type="scientific">candidate division WWE3 bacterium GW2011_GWB1_41_6</name>
    <dbReference type="NCBI Taxonomy" id="1619112"/>
    <lineage>
        <taxon>Bacteria</taxon>
        <taxon>Katanobacteria</taxon>
    </lineage>
</organism>
<reference evidence="3 4" key="1">
    <citation type="journal article" date="2015" name="Nature">
        <title>rRNA introns, odd ribosomes, and small enigmatic genomes across a large radiation of phyla.</title>
        <authorList>
            <person name="Brown C.T."/>
            <person name="Hug L.A."/>
            <person name="Thomas B.C."/>
            <person name="Sharon I."/>
            <person name="Castelle C.J."/>
            <person name="Singh A."/>
            <person name="Wilkins M.J."/>
            <person name="Williams K.H."/>
            <person name="Banfield J.F."/>
        </authorList>
    </citation>
    <scope>NUCLEOTIDE SEQUENCE [LARGE SCALE GENOMIC DNA]</scope>
</reference>
<dbReference type="InterPro" id="IPR011990">
    <property type="entry name" value="TPR-like_helical_dom_sf"/>
</dbReference>
<gene>
    <name evidence="3" type="ORF">UU72_C0004G0029</name>
</gene>
<dbReference type="PROSITE" id="PS50005">
    <property type="entry name" value="TPR"/>
    <property type="match status" value="1"/>
</dbReference>
<name>A0A0G0WX28_UNCKA</name>
<comment type="caution">
    <text evidence="3">The sequence shown here is derived from an EMBL/GenBank/DDBJ whole genome shotgun (WGS) entry which is preliminary data.</text>
</comment>
<dbReference type="SUPFAM" id="SSF54001">
    <property type="entry name" value="Cysteine proteinases"/>
    <property type="match status" value="1"/>
</dbReference>
<sequence length="381" mass="43345">MPAVKRKTILLTLITLMIIPAVFWSVYGSFFSAKNDIPNISSANPVTSSSSENLINTGSSSAEPLTMQLPNNYLINNIKHTYQTFNNCGPAGLSMLLSYYGINEPQNTIAVEIRPYQHPQGDNDDKSVSFEEFATYIKRFSLESIHRPSGDIDLLKTFIANDVPVLVRAWLNPNDDIGHFRLIRGYDESKRVVIQDDSYHGSKLSLTYIEFLSMWEPFGFEYFVIFPEKDREKIESIIGSDMDINNAWNELAARSEKGMAANPNNPYHGFNLSVASYHLGNYQKTVESFESVESKLPRRMLWYQIEPILGYQKTGQYNKALAKIENILNNGNRAFSELYLVRGEIYLEQGNTAGARNEFEKAVLYNKYYIPAKTALDDLDR</sequence>
<protein>
    <submittedName>
        <fullName evidence="3">Tetratricopeptide TPR_1 repeat-containing protein</fullName>
    </submittedName>
</protein>
<evidence type="ECO:0000313" key="4">
    <source>
        <dbReference type="Proteomes" id="UP000034163"/>
    </source>
</evidence>
<dbReference type="InterPro" id="IPR019734">
    <property type="entry name" value="TPR_rpt"/>
</dbReference>
<dbReference type="AlphaFoldDB" id="A0A0G0WX28"/>
<evidence type="ECO:0000313" key="3">
    <source>
        <dbReference type="EMBL" id="KKS17290.1"/>
    </source>
</evidence>
<dbReference type="Gene3D" id="3.90.70.10">
    <property type="entry name" value="Cysteine proteinases"/>
    <property type="match status" value="1"/>
</dbReference>
<dbReference type="SUPFAM" id="SSF48452">
    <property type="entry name" value="TPR-like"/>
    <property type="match status" value="1"/>
</dbReference>
<proteinExistence type="predicted"/>
<evidence type="ECO:0000256" key="1">
    <source>
        <dbReference type="PROSITE-ProRule" id="PRU00339"/>
    </source>
</evidence>
<accession>A0A0G0WX28</accession>
<feature type="domain" description="Peptidase C39-like" evidence="2">
    <location>
        <begin position="77"/>
        <end position="197"/>
    </location>
</feature>
<dbReference type="InterPro" id="IPR039564">
    <property type="entry name" value="Peptidase_C39-like"/>
</dbReference>
<feature type="repeat" description="TPR" evidence="1">
    <location>
        <begin position="336"/>
        <end position="369"/>
    </location>
</feature>
<evidence type="ECO:0000259" key="2">
    <source>
        <dbReference type="Pfam" id="PF13529"/>
    </source>
</evidence>
<dbReference type="EMBL" id="LCBS01000004">
    <property type="protein sequence ID" value="KKS17290.1"/>
    <property type="molecule type" value="Genomic_DNA"/>
</dbReference>
<keyword evidence="1" id="KW-0802">TPR repeat</keyword>
<dbReference type="InterPro" id="IPR038765">
    <property type="entry name" value="Papain-like_cys_pep_sf"/>
</dbReference>